<dbReference type="SMART" id="SM00862">
    <property type="entry name" value="Trans_reg_C"/>
    <property type="match status" value="1"/>
</dbReference>
<dbReference type="SUPFAM" id="SSF48452">
    <property type="entry name" value="TPR-like"/>
    <property type="match status" value="3"/>
</dbReference>
<sequence length="1133" mass="118349">MRVGVLGPLMVWTGDGEPVAVTGARARRLLARLLVEPGRPVSVDRLVDALWSGPDAAMPRHPYASLQGQVSRLRAALRRAAPSDGRGPLLHDASGYRLEFAPGELELDARRFAELVARARAREAGPAPRARAELLGEALSLWRGEAYAGHTGDPAVGAAAARLEEERLSVREELLGLRVSLGEQHAVLGEIDQLVAAHPLRERLRAVQLRALYRAGRQTEALESYEVLRGRLARDLGLDPGRELTELRQAILRQDADLEPPARWADPGAVAAATGSAPPAPPAPPVAPVAPEGGAGGRLPQPLTGLVGRGADLAAVRALSAHSRLVTLTGPGGVGKTRLALECAGGASARHRDGAWLVELAPLPAGAPADAVAGAVLRTLGVRRPDGERSDAVLLLVGALRERSLLLLLDNCEHLSDAVAEVLEAVLPQAPGLFVLATGQEPLALAGEAVHPLAPLAPADAVALFTARAALPPPDAATAADTAAVRALCARLDGLPLALELAAARARALGVHGLLAGLDDRFALLSRGLRGVPPRQRTLRAVIDWSWALLGGAEEAVLRRLSVHGGDASVEAARAVCAGAGTAVAAGTAADLDPDVPEHRVPLLLDRLVERSLVVLVDRPEGGRRYRLLESVKDYARERLREAGEEAGTRARHGKYYRELALRAEPLLRGPHQRLWLARLDAAEAELYPAVEEALAQGQLVPALRAARALARYWLLRGRPAEGGRLLDACLAAERDRLAPPGGPGGDPYAGERITAVALATAWRAGLSVWEGAPASAGGPLRSAAAGLDAREVADHDPLGHAHALWFLAAAQMGAGDVPTGEELADRALIAAEGLGDAWGTAAALSVRARHALAHGDLASVRRDAERGARLFRRLGDQWGLSQTFFPRAALHEIAGEYREAARLHEEGLAIAEELGLRSEAGKRLCALGRLALLEGAYEESRRRHAEALRLAAEQGHRAGEADARIGLGMVARRTGDLAAAEEHMRAVLAWFRDSGYAPGTTLALAELGFTAELRGDADAARALHAEGLAAARALGDVRAVALALEGLAGAAAAGGEPGRAAGLLGAARRARASAGAPLPPAERHDVDRIWSVCRSALGPAAADAALARGATHPTEAEPARGPAVGRAASWPT</sequence>
<organism evidence="7 8">
    <name type="scientific">Streptomyces goshikiensis</name>
    <dbReference type="NCBI Taxonomy" id="1942"/>
    <lineage>
        <taxon>Bacteria</taxon>
        <taxon>Bacillati</taxon>
        <taxon>Actinomycetota</taxon>
        <taxon>Actinomycetes</taxon>
        <taxon>Kitasatosporales</taxon>
        <taxon>Streptomycetaceae</taxon>
        <taxon>Streptomyces</taxon>
    </lineage>
</organism>
<keyword evidence="3 4" id="KW-0238">DNA-binding</keyword>
<dbReference type="Gene3D" id="1.10.10.10">
    <property type="entry name" value="Winged helix-like DNA-binding domain superfamily/Winged helix DNA-binding domain"/>
    <property type="match status" value="1"/>
</dbReference>
<evidence type="ECO:0000256" key="2">
    <source>
        <dbReference type="ARBA" id="ARBA00023012"/>
    </source>
</evidence>
<dbReference type="EMBL" id="CP108057">
    <property type="protein sequence ID" value="WUO45987.1"/>
    <property type="molecule type" value="Genomic_DNA"/>
</dbReference>
<dbReference type="SUPFAM" id="SSF46894">
    <property type="entry name" value="C-terminal effector domain of the bipartite response regulators"/>
    <property type="match status" value="1"/>
</dbReference>
<dbReference type="PANTHER" id="PTHR47691">
    <property type="entry name" value="REGULATOR-RELATED"/>
    <property type="match status" value="1"/>
</dbReference>
<dbReference type="PANTHER" id="PTHR47691:SF3">
    <property type="entry name" value="HTH-TYPE TRANSCRIPTIONAL REGULATOR RV0890C-RELATED"/>
    <property type="match status" value="1"/>
</dbReference>
<feature type="compositionally biased region" description="Pro residues" evidence="5">
    <location>
        <begin position="278"/>
        <end position="288"/>
    </location>
</feature>
<dbReference type="RefSeq" id="WP_328775693.1">
    <property type="nucleotide sequence ID" value="NZ_CP108057.1"/>
</dbReference>
<dbReference type="CDD" id="cd15831">
    <property type="entry name" value="BTAD"/>
    <property type="match status" value="1"/>
</dbReference>
<keyword evidence="8" id="KW-1185">Reference proteome</keyword>
<reference evidence="7" key="1">
    <citation type="submission" date="2022-10" db="EMBL/GenBank/DDBJ databases">
        <title>The complete genomes of actinobacterial strains from the NBC collection.</title>
        <authorList>
            <person name="Joergensen T.S."/>
            <person name="Alvarez Arevalo M."/>
            <person name="Sterndorff E.B."/>
            <person name="Faurdal D."/>
            <person name="Vuksanovic O."/>
            <person name="Mourched A.-S."/>
            <person name="Charusanti P."/>
            <person name="Shaw S."/>
            <person name="Blin K."/>
            <person name="Weber T."/>
        </authorList>
    </citation>
    <scope>NUCLEOTIDE SEQUENCE</scope>
    <source>
        <strain evidence="7">NBC_00283</strain>
    </source>
</reference>
<proteinExistence type="inferred from homology"/>
<evidence type="ECO:0000256" key="5">
    <source>
        <dbReference type="SAM" id="MobiDB-lite"/>
    </source>
</evidence>
<dbReference type="Proteomes" id="UP001432075">
    <property type="component" value="Chromosome"/>
</dbReference>
<evidence type="ECO:0000313" key="8">
    <source>
        <dbReference type="Proteomes" id="UP001432075"/>
    </source>
</evidence>
<dbReference type="SUPFAM" id="SSF52540">
    <property type="entry name" value="P-loop containing nucleoside triphosphate hydrolases"/>
    <property type="match status" value="1"/>
</dbReference>
<gene>
    <name evidence="7" type="ORF">OHU17_09120</name>
</gene>
<evidence type="ECO:0000256" key="4">
    <source>
        <dbReference type="PROSITE-ProRule" id="PRU01091"/>
    </source>
</evidence>
<dbReference type="InterPro" id="IPR027417">
    <property type="entry name" value="P-loop_NTPase"/>
</dbReference>
<dbReference type="Gene3D" id="1.25.40.10">
    <property type="entry name" value="Tetratricopeptide repeat domain"/>
    <property type="match status" value="2"/>
</dbReference>
<feature type="domain" description="OmpR/PhoB-type" evidence="6">
    <location>
        <begin position="1"/>
        <end position="100"/>
    </location>
</feature>
<name>A0ABZ1RGR9_9ACTN</name>
<protein>
    <submittedName>
        <fullName evidence="7">AfsR/SARP family transcriptional regulator</fullName>
    </submittedName>
</protein>
<accession>A0ABZ1RGR9</accession>
<dbReference type="Pfam" id="PF03704">
    <property type="entry name" value="BTAD"/>
    <property type="match status" value="1"/>
</dbReference>
<evidence type="ECO:0000256" key="3">
    <source>
        <dbReference type="ARBA" id="ARBA00023125"/>
    </source>
</evidence>
<feature type="compositionally biased region" description="Low complexity" evidence="5">
    <location>
        <begin position="268"/>
        <end position="277"/>
    </location>
</feature>
<feature type="DNA-binding region" description="OmpR/PhoB-type" evidence="4">
    <location>
        <begin position="1"/>
        <end position="100"/>
    </location>
</feature>
<evidence type="ECO:0000259" key="6">
    <source>
        <dbReference type="PROSITE" id="PS51755"/>
    </source>
</evidence>
<dbReference type="InterPro" id="IPR016032">
    <property type="entry name" value="Sig_transdc_resp-reg_C-effctor"/>
</dbReference>
<keyword evidence="2" id="KW-0902">Two-component regulatory system</keyword>
<dbReference type="InterPro" id="IPR036388">
    <property type="entry name" value="WH-like_DNA-bd_sf"/>
</dbReference>
<dbReference type="InterPro" id="IPR005158">
    <property type="entry name" value="BTAD"/>
</dbReference>
<dbReference type="PROSITE" id="PS51755">
    <property type="entry name" value="OMPR_PHOB"/>
    <property type="match status" value="1"/>
</dbReference>
<dbReference type="SMART" id="SM01043">
    <property type="entry name" value="BTAD"/>
    <property type="match status" value="1"/>
</dbReference>
<feature type="region of interest" description="Disordered" evidence="5">
    <location>
        <begin position="268"/>
        <end position="297"/>
    </location>
</feature>
<dbReference type="InterPro" id="IPR011990">
    <property type="entry name" value="TPR-like_helical_dom_sf"/>
</dbReference>
<comment type="similarity">
    <text evidence="1">Belongs to the AfsR/DnrI/RedD regulatory family.</text>
</comment>
<evidence type="ECO:0000256" key="1">
    <source>
        <dbReference type="ARBA" id="ARBA00005820"/>
    </source>
</evidence>
<dbReference type="Gene3D" id="3.40.50.300">
    <property type="entry name" value="P-loop containing nucleotide triphosphate hydrolases"/>
    <property type="match status" value="1"/>
</dbReference>
<evidence type="ECO:0000313" key="7">
    <source>
        <dbReference type="EMBL" id="WUO45987.1"/>
    </source>
</evidence>
<feature type="region of interest" description="Disordered" evidence="5">
    <location>
        <begin position="1107"/>
        <end position="1133"/>
    </location>
</feature>
<dbReference type="InterPro" id="IPR001867">
    <property type="entry name" value="OmpR/PhoB-type_DNA-bd"/>
</dbReference>
<dbReference type="PRINTS" id="PR00364">
    <property type="entry name" value="DISEASERSIST"/>
</dbReference>